<evidence type="ECO:0000313" key="4">
    <source>
        <dbReference type="Proteomes" id="UP000182544"/>
    </source>
</evidence>
<dbReference type="PANTHER" id="PTHR46260">
    <property type="entry name" value="RING-TYPE DOMAIN-CONTAINING PROTEIN"/>
    <property type="match status" value="1"/>
</dbReference>
<keyword evidence="2" id="KW-0677">Repeat</keyword>
<dbReference type="Gene3D" id="2.60.40.1120">
    <property type="entry name" value="Carboxypeptidase-like, regulatory domain"/>
    <property type="match status" value="1"/>
</dbReference>
<evidence type="ECO:0000256" key="2">
    <source>
        <dbReference type="ARBA" id="ARBA00022737"/>
    </source>
</evidence>
<reference evidence="3 4" key="1">
    <citation type="submission" date="2016-10" db="EMBL/GenBank/DDBJ databases">
        <authorList>
            <person name="de Groot N.N."/>
        </authorList>
    </citation>
    <scope>NUCLEOTIDE SEQUENCE [LARGE SCALE GENOMIC DNA]</scope>
    <source>
        <strain evidence="3 4">DSM 18180</strain>
    </source>
</reference>
<dbReference type="SMART" id="SM00612">
    <property type="entry name" value="Kelch"/>
    <property type="match status" value="2"/>
</dbReference>
<dbReference type="InterPro" id="IPR006652">
    <property type="entry name" value="Kelch_1"/>
</dbReference>
<proteinExistence type="predicted"/>
<organism evidence="3 4">
    <name type="scientific">Flaviramulus basaltis</name>
    <dbReference type="NCBI Taxonomy" id="369401"/>
    <lineage>
        <taxon>Bacteria</taxon>
        <taxon>Pseudomonadati</taxon>
        <taxon>Bacteroidota</taxon>
        <taxon>Flavobacteriia</taxon>
        <taxon>Flavobacteriales</taxon>
        <taxon>Flavobacteriaceae</taxon>
        <taxon>Flaviramulus</taxon>
    </lineage>
</organism>
<evidence type="ECO:0000313" key="3">
    <source>
        <dbReference type="EMBL" id="SFZ90489.1"/>
    </source>
</evidence>
<dbReference type="PANTHER" id="PTHR46260:SF3">
    <property type="entry name" value="RING-TYPE DOMAIN-CONTAINING PROTEIN"/>
    <property type="match status" value="1"/>
</dbReference>
<accession>A0A1K2IDL9</accession>
<protein>
    <submittedName>
        <fullName evidence="3">Kelch motif-containing protein</fullName>
    </submittedName>
</protein>
<dbReference type="InterPro" id="IPR051746">
    <property type="entry name" value="Kelch_domain_containing_8"/>
</dbReference>
<dbReference type="STRING" id="369401.SAMN05428642_101966"/>
<dbReference type="InterPro" id="IPR015915">
    <property type="entry name" value="Kelch-typ_b-propeller"/>
</dbReference>
<gene>
    <name evidence="3" type="ORF">SAMN05428642_101966</name>
</gene>
<dbReference type="Gene3D" id="2.120.10.80">
    <property type="entry name" value="Kelch-type beta propeller"/>
    <property type="match status" value="1"/>
</dbReference>
<dbReference type="Proteomes" id="UP000182544">
    <property type="component" value="Unassembled WGS sequence"/>
</dbReference>
<dbReference type="EMBL" id="FPKV01000001">
    <property type="protein sequence ID" value="SFZ90489.1"/>
    <property type="molecule type" value="Genomic_DNA"/>
</dbReference>
<dbReference type="InterPro" id="IPR008969">
    <property type="entry name" value="CarboxyPept-like_regulatory"/>
</dbReference>
<dbReference type="Pfam" id="PF13715">
    <property type="entry name" value="CarbopepD_reg_2"/>
    <property type="match status" value="1"/>
</dbReference>
<dbReference type="OrthoDB" id="996574at2"/>
<sequence length="465" mass="53623">MLIKTKIEPKYLFRIKLFSLLLFSTYTLFSQNIKGIVLDQESKKPLENVNIYINKPNNGTTSNEKGEFYLNSNLKKSDTIFFSILGYSLKKHLFSELKNSTIYLSKKTENLNEIFINSNIKLNSNISFKKLSSIKTGRHSFASSLVGSKIYVIGGDASNIVNTEKKALNDLSNTAESTFEDFLKSLKMNPSWENYKGDLQVYDITKDTWQKSDLKFRKRAYNTLNCFDNKLYIIGGKSLSVSRKHEYLDDKIEVLDLKNNTIVTDDTNPHQAVNFESFIYNDNIIVMGGSVKLNKKGKKVYTNKSHIYNLETGYWYELNDMPKAMEAKGLLIKNKIYLIGGFNDKPLSEIESYNILTGEWTKEGNLFYGIEKPALTYNQNVIYIFNDGKLLTYNIVSKDLNEYKIDLNLKASELYYYEEKIYLLGGYIEDEFSKSSSSNLYSIDLNEFVKTKIIKTKKVNEKLLH</sequence>
<evidence type="ECO:0000256" key="1">
    <source>
        <dbReference type="ARBA" id="ARBA00022441"/>
    </source>
</evidence>
<dbReference type="Pfam" id="PF24681">
    <property type="entry name" value="Kelch_KLHDC2_KLHL20_DRC7"/>
    <property type="match status" value="1"/>
</dbReference>
<keyword evidence="4" id="KW-1185">Reference proteome</keyword>
<name>A0A1K2IDL9_9FLAO</name>
<dbReference type="SUPFAM" id="SSF49464">
    <property type="entry name" value="Carboxypeptidase regulatory domain-like"/>
    <property type="match status" value="1"/>
</dbReference>
<dbReference type="SUPFAM" id="SSF117281">
    <property type="entry name" value="Kelch motif"/>
    <property type="match status" value="1"/>
</dbReference>
<keyword evidence="1" id="KW-0880">Kelch repeat</keyword>
<dbReference type="AlphaFoldDB" id="A0A1K2IDL9"/>
<dbReference type="RefSeq" id="WP_084647858.1">
    <property type="nucleotide sequence ID" value="NZ_FPKV01000001.1"/>
</dbReference>